<sequence>MTRHASQDSLVEARSLIIESGESQTRLAEMSGVSRVQISRIANGRVSSVSEKTLRLLRQAVGAERKRRHENGGSKESGSTDRYRDLIEQKLSRKSFAGLGFPELAPQPLEDIFVMPEAIRQIHDEPADADCDDEVAMAARVARDLYADSPRENERLSAEEAIHAFPRLIILGCPGSGKTTFMQYATVMTSRGDFFQSDCLPVFIRLPEFAAAMVVDPKVDFFGWIKARVESLGASEFGKTLQVWLEDQSKRLLFLLDGLDEVPDDTSRIRLVETTRNFIAKFAANRFCLTSRPIGFDPEPWRALGFEVVRLLEYGDSQIRKTISKWSPLIQTGDDFQVAQNLEKAIWENSRVRQIASNPLILTILIFLCRSRNYVLPRRRVDLYEKVAEVFLETWEASKRPSGEFSETLGIDLDARDLEWLVADLALQMQRNGVVTAKRWWIEQCWHEALSTNLGFDDQIAKDATARLLRFVSGRTGIFEERSLDLYAFSHRTLQEFFAAVGLMNEADNETHTDLETLVRPYLFHPEWDETIRLVTARITPPRAERLVRLMLDDLDPSGRFLYRGPLLAMRCLLDGSTIANRQVVDQLFHSMDRLGASPWLGITMRCLDRLRQFEGSRYALHASQAIGRIVDLAKQELEPDDVEELESAGFDFPEIDVEKLSAEFNKPAAVVKAPLADGSAEPVYIPNFKLMKDDFPVWQKDATRRLRDANTPNEVKHCLIVRMAMQSNVHANCFPVLARVVQDEPDEELKALTISVIGRFANADEGAVALLKGLLSESQSDTIRAEAAWALGSVADSDAKIYKMLRDLLLDANESSEVRRNAAHALTEAVVNDAELVDMILVLAYQDSQKGVRMALLHALRKCVQRYRHVREAFMDWAAGEGTEARVTCQILARLLAEGEIEWDQSLSLRIEEVLRRIGIEDGLGKPCPHVLSALIALVETRESRGGVTLQEALADAFESIKDRLEHCFVFGSTARNQQSADSDIDVMMIGDVTMDVVAPLLKKAERILGRQINPAIYSLARFRKRLQDGNHFIATVMQEPKLPVRWAGNSMTEKELDDELRAMASERLVG</sequence>
<dbReference type="Pfam" id="PF05729">
    <property type="entry name" value="NACHT"/>
    <property type="match status" value="1"/>
</dbReference>
<dbReference type="GO" id="GO:0005319">
    <property type="term" value="F:lipid transporter activity"/>
    <property type="evidence" value="ECO:0007669"/>
    <property type="project" value="InterPro"/>
</dbReference>
<name>A0A1P8WBV9_9PLAN</name>
<dbReference type="InterPro" id="IPR043519">
    <property type="entry name" value="NT_sf"/>
</dbReference>
<dbReference type="CDD" id="cd00093">
    <property type="entry name" value="HTH_XRE"/>
    <property type="match status" value="1"/>
</dbReference>
<organism evidence="4 5">
    <name type="scientific">Fuerstiella marisgermanici</name>
    <dbReference type="NCBI Taxonomy" id="1891926"/>
    <lineage>
        <taxon>Bacteria</taxon>
        <taxon>Pseudomonadati</taxon>
        <taxon>Planctomycetota</taxon>
        <taxon>Planctomycetia</taxon>
        <taxon>Planctomycetales</taxon>
        <taxon>Planctomycetaceae</taxon>
        <taxon>Fuerstiella</taxon>
    </lineage>
</organism>
<feature type="region of interest" description="Disordered" evidence="1">
    <location>
        <begin position="62"/>
        <end position="83"/>
    </location>
</feature>
<evidence type="ECO:0000259" key="3">
    <source>
        <dbReference type="PROSITE" id="PS50943"/>
    </source>
</evidence>
<dbReference type="SUPFAM" id="SSF48371">
    <property type="entry name" value="ARM repeat"/>
    <property type="match status" value="1"/>
</dbReference>
<dbReference type="CDD" id="cd05403">
    <property type="entry name" value="NT_KNTase_like"/>
    <property type="match status" value="1"/>
</dbReference>
<dbReference type="SUPFAM" id="SSF52540">
    <property type="entry name" value="P-loop containing nucleoside triphosphate hydrolases"/>
    <property type="match status" value="1"/>
</dbReference>
<dbReference type="InterPro" id="IPR010982">
    <property type="entry name" value="Lambda_DNA-bd_dom_sf"/>
</dbReference>
<dbReference type="PROSITE" id="PS50837">
    <property type="entry name" value="NACHT"/>
    <property type="match status" value="1"/>
</dbReference>
<protein>
    <submittedName>
        <fullName evidence="4">Putative NTPase (NACHT family)</fullName>
    </submittedName>
</protein>
<reference evidence="4 5" key="1">
    <citation type="journal article" date="2016" name="Front. Microbiol.">
        <title>Fuerstia marisgermanicae gen. nov., sp. nov., an Unusual Member of the Phylum Planctomycetes from the German Wadden Sea.</title>
        <authorList>
            <person name="Kohn T."/>
            <person name="Heuer A."/>
            <person name="Jogler M."/>
            <person name="Vollmers J."/>
            <person name="Boedeker C."/>
            <person name="Bunk B."/>
            <person name="Rast P."/>
            <person name="Borchert D."/>
            <person name="Glockner I."/>
            <person name="Freese H.M."/>
            <person name="Klenk H.P."/>
            <person name="Overmann J."/>
            <person name="Kaster A.K."/>
            <person name="Rohde M."/>
            <person name="Wiegand S."/>
            <person name="Jogler C."/>
        </authorList>
    </citation>
    <scope>NUCLEOTIDE SEQUENCE [LARGE SCALE GENOMIC DNA]</scope>
    <source>
        <strain evidence="4 5">NH11</strain>
    </source>
</reference>
<evidence type="ECO:0000313" key="4">
    <source>
        <dbReference type="EMBL" id="APZ91545.1"/>
    </source>
</evidence>
<dbReference type="Gene3D" id="3.40.50.300">
    <property type="entry name" value="P-loop containing nucleotide triphosphate hydrolases"/>
    <property type="match status" value="1"/>
</dbReference>
<dbReference type="EMBL" id="CP017641">
    <property type="protein sequence ID" value="APZ91545.1"/>
    <property type="molecule type" value="Genomic_DNA"/>
</dbReference>
<keyword evidence="5" id="KW-1185">Reference proteome</keyword>
<dbReference type="PROSITE" id="PS50943">
    <property type="entry name" value="HTH_CROC1"/>
    <property type="match status" value="1"/>
</dbReference>
<dbReference type="InterPro" id="IPR027417">
    <property type="entry name" value="P-loop_NTPase"/>
</dbReference>
<evidence type="ECO:0000256" key="1">
    <source>
        <dbReference type="SAM" id="MobiDB-lite"/>
    </source>
</evidence>
<dbReference type="KEGG" id="fmr:Fuma_01133"/>
<dbReference type="Pfam" id="PF01381">
    <property type="entry name" value="HTH_3"/>
    <property type="match status" value="1"/>
</dbReference>
<feature type="domain" description="NACHT" evidence="2">
    <location>
        <begin position="166"/>
        <end position="293"/>
    </location>
</feature>
<dbReference type="InterPro" id="IPR016024">
    <property type="entry name" value="ARM-type_fold"/>
</dbReference>
<dbReference type="InterPro" id="IPR007111">
    <property type="entry name" value="NACHT_NTPase"/>
</dbReference>
<feature type="compositionally biased region" description="Basic and acidic residues" evidence="1">
    <location>
        <begin position="70"/>
        <end position="83"/>
    </location>
</feature>
<dbReference type="InterPro" id="IPR001387">
    <property type="entry name" value="Cro/C1-type_HTH"/>
</dbReference>
<proteinExistence type="predicted"/>
<dbReference type="InterPro" id="IPR011989">
    <property type="entry name" value="ARM-like"/>
</dbReference>
<dbReference type="Gene3D" id="1.25.10.10">
    <property type="entry name" value="Leucine-rich Repeat Variant"/>
    <property type="match status" value="1"/>
</dbReference>
<accession>A0A1P8WBV9</accession>
<dbReference type="Pfam" id="PF13646">
    <property type="entry name" value="HEAT_2"/>
    <property type="match status" value="1"/>
</dbReference>
<dbReference type="AlphaFoldDB" id="A0A1P8WBV9"/>
<dbReference type="SUPFAM" id="SSF81301">
    <property type="entry name" value="Nucleotidyltransferase"/>
    <property type="match status" value="1"/>
</dbReference>
<dbReference type="Gene3D" id="3.30.460.10">
    <property type="entry name" value="Beta Polymerase, domain 2"/>
    <property type="match status" value="1"/>
</dbReference>
<dbReference type="Gene3D" id="1.10.260.40">
    <property type="entry name" value="lambda repressor-like DNA-binding domains"/>
    <property type="match status" value="1"/>
</dbReference>
<feature type="domain" description="HTH cro/C1-type" evidence="3">
    <location>
        <begin position="23"/>
        <end position="60"/>
    </location>
</feature>
<dbReference type="Proteomes" id="UP000187735">
    <property type="component" value="Chromosome"/>
</dbReference>
<evidence type="ECO:0000313" key="5">
    <source>
        <dbReference type="Proteomes" id="UP000187735"/>
    </source>
</evidence>
<gene>
    <name evidence="4" type="ORF">Fuma_01133</name>
</gene>
<dbReference type="GO" id="GO:0003677">
    <property type="term" value="F:DNA binding"/>
    <property type="evidence" value="ECO:0007669"/>
    <property type="project" value="InterPro"/>
</dbReference>
<dbReference type="SUPFAM" id="SSF47413">
    <property type="entry name" value="lambda repressor-like DNA-binding domains"/>
    <property type="match status" value="1"/>
</dbReference>
<dbReference type="PANTHER" id="PTHR46844">
    <property type="entry name" value="SLR5058 PROTEIN"/>
    <property type="match status" value="1"/>
</dbReference>
<evidence type="ECO:0000259" key="2">
    <source>
        <dbReference type="PROSITE" id="PS50837"/>
    </source>
</evidence>
<dbReference type="STRING" id="1891926.Fuma_01133"/>
<dbReference type="PANTHER" id="PTHR46844:SF1">
    <property type="entry name" value="SLR5058 PROTEIN"/>
    <property type="match status" value="1"/>
</dbReference>